<dbReference type="Proteomes" id="UP000811619">
    <property type="component" value="Unassembled WGS sequence"/>
</dbReference>
<dbReference type="EMBL" id="SRPY01000105">
    <property type="protein sequence ID" value="KAG5928642.1"/>
    <property type="molecule type" value="Genomic_DNA"/>
</dbReference>
<gene>
    <name evidence="2" type="ORF">E4U42_000248</name>
</gene>
<dbReference type="GO" id="GO:0006368">
    <property type="term" value="P:transcription elongation by RNA polymerase II"/>
    <property type="evidence" value="ECO:0007669"/>
    <property type="project" value="InterPro"/>
</dbReference>
<feature type="compositionally biased region" description="Low complexity" evidence="1">
    <location>
        <begin position="339"/>
        <end position="349"/>
    </location>
</feature>
<feature type="compositionally biased region" description="Low complexity" evidence="1">
    <location>
        <begin position="357"/>
        <end position="374"/>
    </location>
</feature>
<dbReference type="AlphaFoldDB" id="A0A8K0NKK7"/>
<protein>
    <recommendedName>
        <fullName evidence="4">Elongin-A</fullName>
    </recommendedName>
</protein>
<sequence length="429" mass="47060">MPAKSLFELATATCVKNLRGLESIGDFLPYEAVRHILLKIESAPQLRQIELNSPQIKGQTGEIWLKLIERDFPLEYKNKAYKPQDPDHWYRVWEKYKKDHDRAIQESEDKLKNALLGLRQDKEKNTSRIIERKLLPKTLKLASGKKLYSGHRDAHSNALTFNSGSRTKTNTGASVMRRVRREVREIATIHGSLSKPIRVPIRQSQQSQLQSAPAAMVNDYRRAAQPQYRSTAVLSPEAQSALAEHEERATFISDSEDNDHGDDVFDDDEMPRAPSKSIAKPRPTMHVPSSSLPNKTLASSSQATPSTSRASTPSTASSPAKKVSKGLLSNRFKGGMGKGAAKSSSSSSSGPPPPAPSTNTTTKTTKTVAAAKSARQFEAAKTPQDAAPARASPPPAVESAAIPALSSESIPRKRKTVDIFMRRPNKRVG</sequence>
<evidence type="ECO:0000313" key="3">
    <source>
        <dbReference type="Proteomes" id="UP000811619"/>
    </source>
</evidence>
<dbReference type="Pfam" id="PF06881">
    <property type="entry name" value="Elongin_A"/>
    <property type="match status" value="1"/>
</dbReference>
<dbReference type="PANTHER" id="PTHR15141">
    <property type="entry name" value="TRANSCRIPTION ELONGATION FACTOR B POLYPEPTIDE 3"/>
    <property type="match status" value="1"/>
</dbReference>
<comment type="caution">
    <text evidence="2">The sequence shown here is derived from an EMBL/GenBank/DDBJ whole genome shotgun (WGS) entry which is preliminary data.</text>
</comment>
<dbReference type="PANTHER" id="PTHR15141:SF76">
    <property type="entry name" value="TRANSCRIPTION ELONGATION FACTOR B POLYPEPTIDE 3"/>
    <property type="match status" value="1"/>
</dbReference>
<dbReference type="OrthoDB" id="21513at2759"/>
<dbReference type="Gene3D" id="6.10.250.3180">
    <property type="match status" value="1"/>
</dbReference>
<feature type="compositionally biased region" description="Acidic residues" evidence="1">
    <location>
        <begin position="254"/>
        <end position="269"/>
    </location>
</feature>
<name>A0A8K0NKK7_9HYPO</name>
<reference evidence="2" key="1">
    <citation type="journal article" date="2020" name="bioRxiv">
        <title>Whole genome comparisons of ergot fungi reveals the divergence and evolution of species within the genus Claviceps are the result of varying mechanisms driving genome evolution and host range expansion.</title>
        <authorList>
            <person name="Wyka S.A."/>
            <person name="Mondo S.J."/>
            <person name="Liu M."/>
            <person name="Dettman J."/>
            <person name="Nalam V."/>
            <person name="Broders K.D."/>
        </authorList>
    </citation>
    <scope>NUCLEOTIDE SEQUENCE</scope>
    <source>
        <strain evidence="2">CCC 489</strain>
    </source>
</reference>
<feature type="region of interest" description="Disordered" evidence="1">
    <location>
        <begin position="228"/>
        <end position="429"/>
    </location>
</feature>
<proteinExistence type="predicted"/>
<dbReference type="GO" id="GO:0070449">
    <property type="term" value="C:elongin complex"/>
    <property type="evidence" value="ECO:0007669"/>
    <property type="project" value="InterPro"/>
</dbReference>
<keyword evidence="3" id="KW-1185">Reference proteome</keyword>
<accession>A0A8K0NKK7</accession>
<evidence type="ECO:0000256" key="1">
    <source>
        <dbReference type="SAM" id="MobiDB-lite"/>
    </source>
</evidence>
<dbReference type="InterPro" id="IPR051870">
    <property type="entry name" value="Elongin-A_domain"/>
</dbReference>
<evidence type="ECO:0008006" key="4">
    <source>
        <dbReference type="Google" id="ProtNLM"/>
    </source>
</evidence>
<organism evidence="2 3">
    <name type="scientific">Claviceps africana</name>
    <dbReference type="NCBI Taxonomy" id="83212"/>
    <lineage>
        <taxon>Eukaryota</taxon>
        <taxon>Fungi</taxon>
        <taxon>Dikarya</taxon>
        <taxon>Ascomycota</taxon>
        <taxon>Pezizomycotina</taxon>
        <taxon>Sordariomycetes</taxon>
        <taxon>Hypocreomycetidae</taxon>
        <taxon>Hypocreales</taxon>
        <taxon>Clavicipitaceae</taxon>
        <taxon>Claviceps</taxon>
    </lineage>
</organism>
<evidence type="ECO:0000313" key="2">
    <source>
        <dbReference type="EMBL" id="KAG5928642.1"/>
    </source>
</evidence>
<feature type="compositionally biased region" description="Low complexity" evidence="1">
    <location>
        <begin position="296"/>
        <end position="320"/>
    </location>
</feature>
<dbReference type="InterPro" id="IPR010684">
    <property type="entry name" value="RNA_pol_II_trans_fac_SIII_A"/>
</dbReference>